<organism evidence="1 2">
    <name type="scientific">Bartonella apis</name>
    <dbReference type="NCBI Taxonomy" id="1686310"/>
    <lineage>
        <taxon>Bacteria</taxon>
        <taxon>Pseudomonadati</taxon>
        <taxon>Pseudomonadota</taxon>
        <taxon>Alphaproteobacteria</taxon>
        <taxon>Hyphomicrobiales</taxon>
        <taxon>Bartonellaceae</taxon>
        <taxon>Bartonella</taxon>
    </lineage>
</organism>
<dbReference type="EMBL" id="LXYT01000001">
    <property type="protein sequence ID" value="OLY43889.1"/>
    <property type="molecule type" value="Genomic_DNA"/>
</dbReference>
<reference evidence="1 2" key="1">
    <citation type="submission" date="2016-12" db="EMBL/GenBank/DDBJ databases">
        <title>Comparative genomics of Bartonella apis.</title>
        <authorList>
            <person name="Engel P."/>
        </authorList>
    </citation>
    <scope>NUCLEOTIDE SEQUENCE [LARGE SCALE GENOMIC DNA]</scope>
    <source>
        <strain evidence="1 2">PEB0149</strain>
    </source>
</reference>
<proteinExistence type="predicted"/>
<protein>
    <submittedName>
        <fullName evidence="1">Uncharacterized protein</fullName>
    </submittedName>
</protein>
<evidence type="ECO:0000313" key="2">
    <source>
        <dbReference type="Proteomes" id="UP000187344"/>
    </source>
</evidence>
<name>A0A1R0FAG9_9HYPH</name>
<sequence length="59" mass="6824">MTAFFKLEGVSSCRTSQQSPIKFYFKICSDIFVDHPATGFEMTLTQKLLTEKKPFLTER</sequence>
<accession>A0A1R0FAG9</accession>
<gene>
    <name evidence="1" type="ORF">PEB0149_013300</name>
</gene>
<dbReference type="AlphaFoldDB" id="A0A1R0FAG9"/>
<dbReference type="Proteomes" id="UP000187344">
    <property type="component" value="Unassembled WGS sequence"/>
</dbReference>
<evidence type="ECO:0000313" key="1">
    <source>
        <dbReference type="EMBL" id="OLY43889.1"/>
    </source>
</evidence>
<comment type="caution">
    <text evidence="1">The sequence shown here is derived from an EMBL/GenBank/DDBJ whole genome shotgun (WGS) entry which is preliminary data.</text>
</comment>
<keyword evidence="2" id="KW-1185">Reference proteome</keyword>